<reference evidence="8 9" key="1">
    <citation type="submission" date="2015-05" db="EMBL/GenBank/DDBJ databases">
        <title>Whole genome sequence and identification of bacterial endophytes from Costus igneus.</title>
        <authorList>
            <person name="Lee Y.P."/>
            <person name="Gan H.M."/>
            <person name="Eng W."/>
            <person name="Wheatley M.S."/>
            <person name="Caraballo A."/>
            <person name="Polter S."/>
            <person name="Savka M.A."/>
            <person name="Hudson A.O."/>
        </authorList>
    </citation>
    <scope>NUCLEOTIDE SEQUENCE [LARGE SCALE GENOMIC DNA]</scope>
    <source>
        <strain evidence="8 9">RIT379</strain>
    </source>
</reference>
<keyword evidence="4" id="KW-0010">Activator</keyword>
<dbReference type="InterPro" id="IPR011608">
    <property type="entry name" value="PRD"/>
</dbReference>
<dbReference type="NCBIfam" id="NF046042">
    <property type="entry name" value="LicT"/>
    <property type="match status" value="1"/>
</dbReference>
<dbReference type="RefSeq" id="WP_047943265.1">
    <property type="nucleotide sequence ID" value="NZ_CP053989.1"/>
</dbReference>
<sequence>MNVWKVINNNIVLSRNDDNQEVVIMGKGLGFKKKAGDAIDESKIENMYLSSKEWSVNKLTQMLSSIPMEHIQVANEIISFAKVSLGKKLSENIFLTLTDHISYAIERYENGMEIKNALLWEIKRFYNHEFLIGKEALSIVKNRLGVDLPEDEAGFIALHIVNAELDMGQVSKVSEMAKVIQNILNIVKYHFKIDLDEYSLNYERFITHLKFFFQRMFSGVKLDDAGTSSFIFMLKEKYTDEYACALKIREYIKKEFGRELEEDELIYLTIHIKRITSD</sequence>
<comment type="similarity">
    <text evidence="6">Belongs to the transcriptional antiterminator BglG family.</text>
</comment>
<dbReference type="GeneID" id="56348226"/>
<keyword evidence="5" id="KW-0804">Transcription</keyword>
<keyword evidence="9" id="KW-1185">Reference proteome</keyword>
<gene>
    <name evidence="8" type="ORF">ABW02_15865</name>
</gene>
<dbReference type="Gene3D" id="1.10.1790.10">
    <property type="entry name" value="PRD domain"/>
    <property type="match status" value="2"/>
</dbReference>
<dbReference type="PATRIC" id="fig|1397.4.peg.1366"/>
<dbReference type="PROSITE" id="PS00654">
    <property type="entry name" value="PRD_1"/>
    <property type="match status" value="1"/>
</dbReference>
<dbReference type="OrthoDB" id="9813552at2"/>
<dbReference type="Gene3D" id="2.30.24.10">
    <property type="entry name" value="CAT RNA-binding domain"/>
    <property type="match status" value="1"/>
</dbReference>
<evidence type="ECO:0000313" key="8">
    <source>
        <dbReference type="EMBL" id="KLV25461.1"/>
    </source>
</evidence>
<feature type="domain" description="PRD" evidence="7">
    <location>
        <begin position="171"/>
        <end position="278"/>
    </location>
</feature>
<dbReference type="InterPro" id="IPR036634">
    <property type="entry name" value="PRD_sf"/>
</dbReference>
<accession>A0A0J1IHT2</accession>
<organism evidence="8 9">
    <name type="scientific">Niallia circulans</name>
    <name type="common">Bacillus circulans</name>
    <dbReference type="NCBI Taxonomy" id="1397"/>
    <lineage>
        <taxon>Bacteria</taxon>
        <taxon>Bacillati</taxon>
        <taxon>Bacillota</taxon>
        <taxon>Bacilli</taxon>
        <taxon>Bacillales</taxon>
        <taxon>Bacillaceae</taxon>
        <taxon>Niallia</taxon>
    </lineage>
</organism>
<dbReference type="AlphaFoldDB" id="A0A0J1IHT2"/>
<feature type="domain" description="PRD" evidence="7">
    <location>
        <begin position="65"/>
        <end position="170"/>
    </location>
</feature>
<dbReference type="Pfam" id="PF00874">
    <property type="entry name" value="PRD"/>
    <property type="match status" value="2"/>
</dbReference>
<comment type="caution">
    <text evidence="8">The sequence shown here is derived from an EMBL/GenBank/DDBJ whole genome shotgun (WGS) entry which is preliminary data.</text>
</comment>
<evidence type="ECO:0000256" key="6">
    <source>
        <dbReference type="ARBA" id="ARBA00038510"/>
    </source>
</evidence>
<evidence type="ECO:0000256" key="4">
    <source>
        <dbReference type="ARBA" id="ARBA00023159"/>
    </source>
</evidence>
<evidence type="ECO:0000256" key="3">
    <source>
        <dbReference type="ARBA" id="ARBA00023015"/>
    </source>
</evidence>
<evidence type="ECO:0000256" key="5">
    <source>
        <dbReference type="ARBA" id="ARBA00023163"/>
    </source>
</evidence>
<keyword evidence="2" id="KW-0694">RNA-binding</keyword>
<evidence type="ECO:0000256" key="1">
    <source>
        <dbReference type="ARBA" id="ARBA00022737"/>
    </source>
</evidence>
<dbReference type="GO" id="GO:0003723">
    <property type="term" value="F:RNA binding"/>
    <property type="evidence" value="ECO:0007669"/>
    <property type="project" value="UniProtKB-KW"/>
</dbReference>
<keyword evidence="1" id="KW-0677">Repeat</keyword>
<protein>
    <submittedName>
        <fullName evidence="8">Transcription antiterminator BglG</fullName>
    </submittedName>
</protein>
<name>A0A0J1IHT2_NIACI</name>
<dbReference type="InterPro" id="IPR004341">
    <property type="entry name" value="CAT_RNA-bd_dom"/>
</dbReference>
<dbReference type="SMART" id="SM01061">
    <property type="entry name" value="CAT_RBD"/>
    <property type="match status" value="1"/>
</dbReference>
<dbReference type="SUPFAM" id="SSF50151">
    <property type="entry name" value="SacY-like RNA-binding domain"/>
    <property type="match status" value="1"/>
</dbReference>
<proteinExistence type="inferred from homology"/>
<dbReference type="Proteomes" id="UP000036045">
    <property type="component" value="Unassembled WGS sequence"/>
</dbReference>
<dbReference type="InterPro" id="IPR050661">
    <property type="entry name" value="BglG_antiterminators"/>
</dbReference>
<dbReference type="PANTHER" id="PTHR30185">
    <property type="entry name" value="CRYPTIC BETA-GLUCOSIDE BGL OPERON ANTITERMINATOR"/>
    <property type="match status" value="1"/>
</dbReference>
<dbReference type="SUPFAM" id="SSF63520">
    <property type="entry name" value="PTS-regulatory domain, PRD"/>
    <property type="match status" value="2"/>
</dbReference>
<dbReference type="InterPro" id="IPR001550">
    <property type="entry name" value="Transcrpt_antitermin_CS"/>
</dbReference>
<evidence type="ECO:0000256" key="2">
    <source>
        <dbReference type="ARBA" id="ARBA00022884"/>
    </source>
</evidence>
<dbReference type="Pfam" id="PF03123">
    <property type="entry name" value="CAT_RBD"/>
    <property type="match status" value="1"/>
</dbReference>
<dbReference type="GO" id="GO:0045893">
    <property type="term" value="P:positive regulation of DNA-templated transcription"/>
    <property type="evidence" value="ECO:0007669"/>
    <property type="project" value="InterPro"/>
</dbReference>
<keyword evidence="3" id="KW-0805">Transcription regulation</keyword>
<evidence type="ECO:0000313" key="9">
    <source>
        <dbReference type="Proteomes" id="UP000036045"/>
    </source>
</evidence>
<evidence type="ECO:0000259" key="7">
    <source>
        <dbReference type="PROSITE" id="PS51372"/>
    </source>
</evidence>
<dbReference type="PROSITE" id="PS51372">
    <property type="entry name" value="PRD_2"/>
    <property type="match status" value="2"/>
</dbReference>
<dbReference type="EMBL" id="LDPH01000016">
    <property type="protein sequence ID" value="KLV25461.1"/>
    <property type="molecule type" value="Genomic_DNA"/>
</dbReference>
<dbReference type="PANTHER" id="PTHR30185:SF15">
    <property type="entry name" value="CRYPTIC BETA-GLUCOSIDE BGL OPERON ANTITERMINATOR"/>
    <property type="match status" value="1"/>
</dbReference>
<dbReference type="InterPro" id="IPR036650">
    <property type="entry name" value="CAT_RNA-bd_dom_sf"/>
</dbReference>